<comment type="subcellular location">
    <subcellularLocation>
        <location evidence="1">Membrane</location>
        <topology evidence="1">Multi-pass membrane protein</topology>
    </subcellularLocation>
</comment>
<feature type="transmembrane region" description="Helical" evidence="6">
    <location>
        <begin position="468"/>
        <end position="488"/>
    </location>
</feature>
<keyword evidence="8" id="KW-1185">Reference proteome</keyword>
<feature type="transmembrane region" description="Helical" evidence="6">
    <location>
        <begin position="267"/>
        <end position="286"/>
    </location>
</feature>
<keyword evidence="4 6" id="KW-0472">Membrane</keyword>
<proteinExistence type="predicted"/>
<dbReference type="InterPro" id="IPR005828">
    <property type="entry name" value="MFS_sugar_transport-like"/>
</dbReference>
<protein>
    <submittedName>
        <fullName evidence="7">Organic cation transporter protein</fullName>
    </submittedName>
</protein>
<dbReference type="PANTHER" id="PTHR24064">
    <property type="entry name" value="SOLUTE CARRIER FAMILY 22 MEMBER"/>
    <property type="match status" value="1"/>
</dbReference>
<dbReference type="GO" id="GO:0022857">
    <property type="term" value="F:transmembrane transporter activity"/>
    <property type="evidence" value="ECO:0007669"/>
    <property type="project" value="InterPro"/>
</dbReference>
<evidence type="ECO:0000256" key="5">
    <source>
        <dbReference type="SAM" id="MobiDB-lite"/>
    </source>
</evidence>
<evidence type="ECO:0000256" key="1">
    <source>
        <dbReference type="ARBA" id="ARBA00004141"/>
    </source>
</evidence>
<evidence type="ECO:0000313" key="7">
    <source>
        <dbReference type="EMBL" id="GFR66266.1"/>
    </source>
</evidence>
<evidence type="ECO:0000256" key="6">
    <source>
        <dbReference type="SAM" id="Phobius"/>
    </source>
</evidence>
<feature type="transmembrane region" description="Helical" evidence="6">
    <location>
        <begin position="377"/>
        <end position="399"/>
    </location>
</feature>
<evidence type="ECO:0000256" key="3">
    <source>
        <dbReference type="ARBA" id="ARBA00022989"/>
    </source>
</evidence>
<dbReference type="Gene3D" id="1.20.1250.20">
    <property type="entry name" value="MFS general substrate transporter like domains"/>
    <property type="match status" value="1"/>
</dbReference>
<gene>
    <name evidence="7" type="ORF">ElyMa_000224000</name>
</gene>
<keyword evidence="3 6" id="KW-1133">Transmembrane helix</keyword>
<feature type="transmembrane region" description="Helical" evidence="6">
    <location>
        <begin position="351"/>
        <end position="371"/>
    </location>
</feature>
<reference evidence="7 8" key="1">
    <citation type="journal article" date="2021" name="Elife">
        <title>Chloroplast acquisition without the gene transfer in kleptoplastic sea slugs, Plakobranchus ocellatus.</title>
        <authorList>
            <person name="Maeda T."/>
            <person name="Takahashi S."/>
            <person name="Yoshida T."/>
            <person name="Shimamura S."/>
            <person name="Takaki Y."/>
            <person name="Nagai Y."/>
            <person name="Toyoda A."/>
            <person name="Suzuki Y."/>
            <person name="Arimoto A."/>
            <person name="Ishii H."/>
            <person name="Satoh N."/>
            <person name="Nishiyama T."/>
            <person name="Hasebe M."/>
            <person name="Maruyama T."/>
            <person name="Minagawa J."/>
            <person name="Obokata J."/>
            <person name="Shigenobu S."/>
        </authorList>
    </citation>
    <scope>NUCLEOTIDE SEQUENCE [LARGE SCALE GENOMIC DNA]</scope>
</reference>
<sequence>MELKERQESSKRSQDKFKNISGGDELFTIDKRDGELDSFLPVDLHQPHDLSKQNGDCPQDTAASDNKSFENIFHVIGHNGRFQILMVAMFIITNANVDLQNLNTVFTLTTPEHRCKLPGLEQDSYDIRTYDQAQLVDLYIPKVKDGGYRKCHVLSGVNNTKGITEDSLLDHGSNLTKCSDWVYDKTVMKQNLVSKLNLVCDRIVYRSHGNMVLFGGKMAAGFLQGHFSIEFMTTQQRSLLSIFTRVIFGLSDLYMALMAYVLRDWQYLLLSIAWPAVFAVVLCWFMPESPRWLISKNKIEKAEQEIQRIAKMNRRSVPHGITRHLRKPDEKSKHTVLQLFAERRLIVRWTILYLNWVLICLSTYGLVFNISNMGGNIFLNFAVGGLLDAVVSVLNSFIVNRFSRKYFYFFCSAFGACACILTILPTIFDAPKWCVVALSLIGKAALVAAYPILYTYSAELFPTTHRGIGVGSCSMMSRIGGLISPYIADLGFLVSGKMASVLPQIVLGSSAMLGSLLILILPETRGRDLPETIDDIRGVPQKNKQSSTPINEKAVA</sequence>
<dbReference type="Pfam" id="PF00083">
    <property type="entry name" value="Sugar_tr"/>
    <property type="match status" value="1"/>
</dbReference>
<organism evidence="7 8">
    <name type="scientific">Elysia marginata</name>
    <dbReference type="NCBI Taxonomy" id="1093978"/>
    <lineage>
        <taxon>Eukaryota</taxon>
        <taxon>Metazoa</taxon>
        <taxon>Spiralia</taxon>
        <taxon>Lophotrochozoa</taxon>
        <taxon>Mollusca</taxon>
        <taxon>Gastropoda</taxon>
        <taxon>Heterobranchia</taxon>
        <taxon>Euthyneura</taxon>
        <taxon>Panpulmonata</taxon>
        <taxon>Sacoglossa</taxon>
        <taxon>Placobranchoidea</taxon>
        <taxon>Plakobranchidae</taxon>
        <taxon>Elysia</taxon>
    </lineage>
</organism>
<evidence type="ECO:0000313" key="8">
    <source>
        <dbReference type="Proteomes" id="UP000762676"/>
    </source>
</evidence>
<name>A0AAV4F0G4_9GAST</name>
<feature type="transmembrane region" description="Helical" evidence="6">
    <location>
        <begin position="406"/>
        <end position="428"/>
    </location>
</feature>
<dbReference type="SUPFAM" id="SSF103473">
    <property type="entry name" value="MFS general substrate transporter"/>
    <property type="match status" value="1"/>
</dbReference>
<feature type="transmembrane region" description="Helical" evidence="6">
    <location>
        <begin position="434"/>
        <end position="456"/>
    </location>
</feature>
<dbReference type="GO" id="GO:0016020">
    <property type="term" value="C:membrane"/>
    <property type="evidence" value="ECO:0007669"/>
    <property type="project" value="UniProtKB-SubCell"/>
</dbReference>
<accession>A0AAV4F0G4</accession>
<dbReference type="InterPro" id="IPR036259">
    <property type="entry name" value="MFS_trans_sf"/>
</dbReference>
<dbReference type="EMBL" id="BMAT01000437">
    <property type="protein sequence ID" value="GFR66266.1"/>
    <property type="molecule type" value="Genomic_DNA"/>
</dbReference>
<evidence type="ECO:0000256" key="2">
    <source>
        <dbReference type="ARBA" id="ARBA00022692"/>
    </source>
</evidence>
<evidence type="ECO:0000256" key="4">
    <source>
        <dbReference type="ARBA" id="ARBA00023136"/>
    </source>
</evidence>
<feature type="transmembrane region" description="Helical" evidence="6">
    <location>
        <begin position="500"/>
        <end position="521"/>
    </location>
</feature>
<feature type="transmembrane region" description="Helical" evidence="6">
    <location>
        <begin position="242"/>
        <end position="261"/>
    </location>
</feature>
<keyword evidence="2 6" id="KW-0812">Transmembrane</keyword>
<comment type="caution">
    <text evidence="7">The sequence shown here is derived from an EMBL/GenBank/DDBJ whole genome shotgun (WGS) entry which is preliminary data.</text>
</comment>
<dbReference type="AlphaFoldDB" id="A0AAV4F0G4"/>
<dbReference type="Proteomes" id="UP000762676">
    <property type="component" value="Unassembled WGS sequence"/>
</dbReference>
<feature type="region of interest" description="Disordered" evidence="5">
    <location>
        <begin position="531"/>
        <end position="556"/>
    </location>
</feature>